<dbReference type="CDD" id="cd12091">
    <property type="entry name" value="FANCM_ID"/>
    <property type="match status" value="1"/>
</dbReference>
<dbReference type="CDD" id="cd18033">
    <property type="entry name" value="DEXDc_FANCM"/>
    <property type="match status" value="1"/>
</dbReference>
<dbReference type="Gene3D" id="1.20.1320.20">
    <property type="entry name" value="hef helicase domain"/>
    <property type="match status" value="1"/>
</dbReference>
<dbReference type="FunFam" id="3.40.50.300:FF:000861">
    <property type="entry name" value="Fanconi anemia, complementation group M"/>
    <property type="match status" value="1"/>
</dbReference>
<evidence type="ECO:0000256" key="2">
    <source>
        <dbReference type="ARBA" id="ARBA00009889"/>
    </source>
</evidence>
<dbReference type="GO" id="GO:0000400">
    <property type="term" value="F:four-way junction DNA binding"/>
    <property type="evidence" value="ECO:0007669"/>
    <property type="project" value="TreeGrafter"/>
</dbReference>
<dbReference type="GO" id="GO:0005634">
    <property type="term" value="C:nucleus"/>
    <property type="evidence" value="ECO:0007669"/>
    <property type="project" value="UniProtKB-SubCell"/>
</dbReference>
<feature type="compositionally biased region" description="Basic and acidic residues" evidence="11">
    <location>
        <begin position="791"/>
        <end position="803"/>
    </location>
</feature>
<dbReference type="InterPro" id="IPR027417">
    <property type="entry name" value="P-loop_NTPase"/>
</dbReference>
<dbReference type="EMBL" id="JAATIQ010000020">
    <property type="protein sequence ID" value="KAF4399997.1"/>
    <property type="molecule type" value="Genomic_DNA"/>
</dbReference>
<comment type="caution">
    <text evidence="14">The sequence shown here is derived from an EMBL/GenBank/DDBJ whole genome shotgun (WGS) entry which is preliminary data.</text>
</comment>
<evidence type="ECO:0000256" key="8">
    <source>
        <dbReference type="ARBA" id="ARBA00023125"/>
    </source>
</evidence>
<dbReference type="GO" id="GO:0045003">
    <property type="term" value="P:double-strand break repair via synthesis-dependent strand annealing"/>
    <property type="evidence" value="ECO:0007669"/>
    <property type="project" value="TreeGrafter"/>
</dbReference>
<evidence type="ECO:0000256" key="9">
    <source>
        <dbReference type="ARBA" id="ARBA00023204"/>
    </source>
</evidence>
<dbReference type="GO" id="GO:0043138">
    <property type="term" value="F:3'-5' DNA helicase activity"/>
    <property type="evidence" value="ECO:0007669"/>
    <property type="project" value="InterPro"/>
</dbReference>
<dbReference type="SMART" id="SM00490">
    <property type="entry name" value="HELICc"/>
    <property type="match status" value="1"/>
</dbReference>
<keyword evidence="6" id="KW-0347">Helicase</keyword>
<dbReference type="InterPro" id="IPR044749">
    <property type="entry name" value="FANCM_DEXDc"/>
</dbReference>
<evidence type="ECO:0000256" key="4">
    <source>
        <dbReference type="ARBA" id="ARBA00022763"/>
    </source>
</evidence>
<evidence type="ECO:0008006" key="16">
    <source>
        <dbReference type="Google" id="ProtNLM"/>
    </source>
</evidence>
<feature type="region of interest" description="Disordered" evidence="11">
    <location>
        <begin position="32"/>
        <end position="51"/>
    </location>
</feature>
<dbReference type="Pfam" id="PF00270">
    <property type="entry name" value="DEAD"/>
    <property type="match status" value="1"/>
</dbReference>
<feature type="domain" description="Helicase ATP-binding" evidence="12">
    <location>
        <begin position="125"/>
        <end position="293"/>
    </location>
</feature>
<dbReference type="PANTHER" id="PTHR14025:SF20">
    <property type="entry name" value="FANCONI ANEMIA GROUP M PROTEIN"/>
    <property type="match status" value="1"/>
</dbReference>
<feature type="compositionally biased region" description="Basic and acidic residues" evidence="11">
    <location>
        <begin position="1094"/>
        <end position="1107"/>
    </location>
</feature>
<gene>
    <name evidence="14" type="ORF">G4B88_021211</name>
</gene>
<evidence type="ECO:0000256" key="1">
    <source>
        <dbReference type="ARBA" id="ARBA00004123"/>
    </source>
</evidence>
<keyword evidence="4" id="KW-0227">DNA damage</keyword>
<sequence>MSSTVHIYDDDDDEFDWDAAVKQIDVTFPSSNLPSTSSCVAPPPPPPPLAVVDSFENRKRNGASSSRQSTLDKFVVKPLSKPQPQIQSVVEPGHEKLPNVQIDAEAAKTWIYPVNVPLRDYQLAITEKALFSNTLVALPTGLGKTLIAAVVMYNYFRWFPDGKIVFTAPSRPLVTQQIEACHNIVGIPQEWTIDMTGQISPTNRACLWKSKRVFFVTPQVLEKDIQSGTCLVKYLVCLVIDEAHRAMGKFSYCVAVQELMNVPVQLRILALTATPGSKQQTIQQIIDNLRISTLEYRNESDHDVSKYVHNRKIELIQVAMGQDAVEINNKLSDVIRPYLAKLCEKGVLPNRDFKTLSPCDLLSSRETFRLAPPPNLSQIMIRDMEGYFGLLLTLYHIRKLLSSHGVRPAYEMLEEKLKQGSFARYMSRNEDMFKAKLIMQQCLSHGAPSPKLSKMLEVLLDHFKKNDPERSRVIIFSNFRGSVRDIMDALAKLGNIVKATQFIGQSSGKSSKGQSQKVQQAVLEKFRAGGYNVIVATSIGEEGLDIMEVDLVICFDSNVSPLRMIQRMGRTGRKNDGRVDILFQLISLLVLACEGTELKAYTRKQACSKNVGKHMRNGGMNSFNFHPSPRMVPHIYKPTVNYVQISIEKFVRSGKKMKDDDSMMTPVLKENLTDAESNLVTKYFHPPGGITWKPSLIAFPHFQTFPSRVHKVMHSFKTRLLIDAMQQVQGLSFDSDSKSPLMEVEVGFERGLGLDNVEHENGEGLQFDDYSSQHNMETNFLRPETSPAETIETKENHSGRDLPHQSPDGHSYLFGQDFVSIDTFGNILILSVPLLTSKGISHMNRTSESSKVLLHSVDRVSCHLKDVEDKDTTAQAGGLEDLMIPQTVCRKYESPNYLSGSDALKGKAFHGTPSRNLLDEDNVSETPDDEMKASPLPDDYSNDSRDNELSPRLTNMIKSGVVPESPTDNNGLSNGEDGEAYPRPNLLSPAQLHNEIPFKSSNLEKNEIVNMESGNCGRNVSVFSIDRAIQTPSLYKDNSASMRGLTHTSPILDKSCSPWASPTSGSCSKDWGLSIADKSESVKPTRKFKRLRKVENEGKNENLHRGQDCSFNPRARPEKLFDQHKSSRGKKPVNDVIRDFIDEEAEVSADSDMSDDEDDDGGHDDNSHDSFIDDRISPTFMATQSATSRIDMMAVYRSLASPLFFLICYHDKDQLVKKIVPIFVACYSHLNFNKEILSTLILLTNGPSSNRRSLLSQSPMPRFPIGSATQSPNSTALTTRTREAGSYSLETSSTFQTPPTESANHSVNNSEESKQIQMKNPSSEAVPCTTGVSSNIEIDYGGRKRKLSFYGTSSSSIPTLNLEPEFQLQYEAAGGSEAPKYCDKNDEMVCDDEFYEGLDLDEVEAQATLLLKQKAEAQRREVIAPYIPPENPSSPSMPSFDLGI</sequence>
<dbReference type="Proteomes" id="UP000583929">
    <property type="component" value="Unassembled WGS sequence"/>
</dbReference>
<keyword evidence="8" id="KW-0238">DNA-binding</keyword>
<dbReference type="SMART" id="SM00487">
    <property type="entry name" value="DEXDc"/>
    <property type="match status" value="1"/>
</dbReference>
<feature type="compositionally biased region" description="Acidic residues" evidence="11">
    <location>
        <begin position="1146"/>
        <end position="1162"/>
    </location>
</feature>
<evidence type="ECO:0000259" key="13">
    <source>
        <dbReference type="PROSITE" id="PS51194"/>
    </source>
</evidence>
<evidence type="ECO:0000256" key="3">
    <source>
        <dbReference type="ARBA" id="ARBA00022741"/>
    </source>
</evidence>
<keyword evidence="10" id="KW-0539">Nucleus</keyword>
<evidence type="ECO:0000313" key="15">
    <source>
        <dbReference type="Proteomes" id="UP000583929"/>
    </source>
</evidence>
<name>A0A7J6HXL3_CANSA</name>
<dbReference type="GO" id="GO:0036297">
    <property type="term" value="P:interstrand cross-link repair"/>
    <property type="evidence" value="ECO:0007669"/>
    <property type="project" value="TreeGrafter"/>
</dbReference>
<dbReference type="InterPro" id="IPR014001">
    <property type="entry name" value="Helicase_ATP-bd"/>
</dbReference>
<evidence type="ECO:0000256" key="10">
    <source>
        <dbReference type="ARBA" id="ARBA00023242"/>
    </source>
</evidence>
<dbReference type="Gene3D" id="3.40.50.300">
    <property type="entry name" value="P-loop containing nucleotide triphosphate hydrolases"/>
    <property type="match status" value="2"/>
</dbReference>
<reference evidence="14 15" key="1">
    <citation type="journal article" date="2020" name="bioRxiv">
        <title>Sequence and annotation of 42 cannabis genomes reveals extensive copy number variation in cannabinoid synthesis and pathogen resistance genes.</title>
        <authorList>
            <person name="Mckernan K.J."/>
            <person name="Helbert Y."/>
            <person name="Kane L.T."/>
            <person name="Ebling H."/>
            <person name="Zhang L."/>
            <person name="Liu B."/>
            <person name="Eaton Z."/>
            <person name="Mclaughlin S."/>
            <person name="Kingan S."/>
            <person name="Baybayan P."/>
            <person name="Concepcion G."/>
            <person name="Jordan M."/>
            <person name="Riva A."/>
            <person name="Barbazuk W."/>
            <person name="Harkins T."/>
        </authorList>
    </citation>
    <scope>NUCLEOTIDE SEQUENCE [LARGE SCALE GENOMIC DNA]</scope>
    <source>
        <strain evidence="15">cv. Jamaican Lion 4</strain>
        <tissue evidence="14">Leaf</tissue>
    </source>
</reference>
<keyword evidence="7" id="KW-0067">ATP-binding</keyword>
<feature type="compositionally biased region" description="Polar residues" evidence="11">
    <location>
        <begin position="1267"/>
        <end position="1279"/>
    </location>
</feature>
<evidence type="ECO:0000256" key="7">
    <source>
        <dbReference type="ARBA" id="ARBA00022840"/>
    </source>
</evidence>
<feature type="region of interest" description="Disordered" evidence="11">
    <location>
        <begin position="1251"/>
        <end position="1328"/>
    </location>
</feature>
<feature type="compositionally biased region" description="Basic and acidic residues" evidence="11">
    <location>
        <begin position="1163"/>
        <end position="1173"/>
    </location>
</feature>
<evidence type="ECO:0000256" key="6">
    <source>
        <dbReference type="ARBA" id="ARBA00022806"/>
    </source>
</evidence>
<evidence type="ECO:0000259" key="12">
    <source>
        <dbReference type="PROSITE" id="PS51192"/>
    </source>
</evidence>
<feature type="region of interest" description="Disordered" evidence="11">
    <location>
        <begin position="782"/>
        <end position="804"/>
    </location>
</feature>
<dbReference type="GO" id="GO:0005524">
    <property type="term" value="F:ATP binding"/>
    <property type="evidence" value="ECO:0007669"/>
    <property type="project" value="UniProtKB-KW"/>
</dbReference>
<dbReference type="PROSITE" id="PS51192">
    <property type="entry name" value="HELICASE_ATP_BIND_1"/>
    <property type="match status" value="1"/>
</dbReference>
<dbReference type="Pfam" id="PF00271">
    <property type="entry name" value="Helicase_C"/>
    <property type="match status" value="1"/>
</dbReference>
<feature type="domain" description="Helicase C-terminal" evidence="13">
    <location>
        <begin position="459"/>
        <end position="619"/>
    </location>
</feature>
<comment type="subcellular location">
    <subcellularLocation>
        <location evidence="1">Nucleus</location>
    </subcellularLocation>
</comment>
<feature type="compositionally biased region" description="Polar residues" evidence="11">
    <location>
        <begin position="1288"/>
        <end position="1323"/>
    </location>
</feature>
<accession>A0A7J6HXL3</accession>
<dbReference type="GO" id="GO:0009378">
    <property type="term" value="F:four-way junction helicase activity"/>
    <property type="evidence" value="ECO:0007669"/>
    <property type="project" value="TreeGrafter"/>
</dbReference>
<feature type="region of interest" description="Disordered" evidence="11">
    <location>
        <begin position="1094"/>
        <end position="1115"/>
    </location>
</feature>
<evidence type="ECO:0000256" key="5">
    <source>
        <dbReference type="ARBA" id="ARBA00022801"/>
    </source>
</evidence>
<feature type="region of interest" description="Disordered" evidence="11">
    <location>
        <begin position="1146"/>
        <end position="1173"/>
    </location>
</feature>
<dbReference type="PROSITE" id="PS51194">
    <property type="entry name" value="HELICASE_CTER"/>
    <property type="match status" value="1"/>
</dbReference>
<protein>
    <recommendedName>
        <fullName evidence="16">DEAD-box ATP-dependent RNA helicase FANCM</fullName>
    </recommendedName>
</protein>
<dbReference type="CDD" id="cd18801">
    <property type="entry name" value="SF2_C_FANCM_Hef"/>
    <property type="match status" value="1"/>
</dbReference>
<evidence type="ECO:0000313" key="14">
    <source>
        <dbReference type="EMBL" id="KAF4399997.1"/>
    </source>
</evidence>
<proteinExistence type="inferred from homology"/>
<dbReference type="InterPro" id="IPR011545">
    <property type="entry name" value="DEAD/DEAH_box_helicase_dom"/>
</dbReference>
<feature type="compositionally biased region" description="Low complexity" evidence="11">
    <location>
        <begin position="1433"/>
        <end position="1444"/>
    </location>
</feature>
<dbReference type="GO" id="GO:0016787">
    <property type="term" value="F:hydrolase activity"/>
    <property type="evidence" value="ECO:0007669"/>
    <property type="project" value="UniProtKB-KW"/>
</dbReference>
<feature type="region of interest" description="Disordered" evidence="11">
    <location>
        <begin position="909"/>
        <end position="984"/>
    </location>
</feature>
<evidence type="ECO:0000256" key="11">
    <source>
        <dbReference type="SAM" id="MobiDB-lite"/>
    </source>
</evidence>
<keyword evidence="9" id="KW-0234">DNA repair</keyword>
<dbReference type="PANTHER" id="PTHR14025">
    <property type="entry name" value="FANCONI ANEMIA GROUP M FANCM FAMILY MEMBER"/>
    <property type="match status" value="1"/>
</dbReference>
<organism evidence="14 15">
    <name type="scientific">Cannabis sativa</name>
    <name type="common">Hemp</name>
    <name type="synonym">Marijuana</name>
    <dbReference type="NCBI Taxonomy" id="3483"/>
    <lineage>
        <taxon>Eukaryota</taxon>
        <taxon>Viridiplantae</taxon>
        <taxon>Streptophyta</taxon>
        <taxon>Embryophyta</taxon>
        <taxon>Tracheophyta</taxon>
        <taxon>Spermatophyta</taxon>
        <taxon>Magnoliopsida</taxon>
        <taxon>eudicotyledons</taxon>
        <taxon>Gunneridae</taxon>
        <taxon>Pentapetalae</taxon>
        <taxon>rosids</taxon>
        <taxon>fabids</taxon>
        <taxon>Rosales</taxon>
        <taxon>Cannabaceae</taxon>
        <taxon>Cannabis</taxon>
    </lineage>
</organism>
<dbReference type="FunFam" id="3.40.50.300:FF:001992">
    <property type="entry name" value="ATP-dependent RNA helicase, putative"/>
    <property type="match status" value="1"/>
</dbReference>
<dbReference type="InterPro" id="IPR001650">
    <property type="entry name" value="Helicase_C-like"/>
</dbReference>
<keyword evidence="5" id="KW-0378">Hydrolase</keyword>
<dbReference type="InterPro" id="IPR039686">
    <property type="entry name" value="FANCM/Mph1-like_ID"/>
</dbReference>
<keyword evidence="3" id="KW-0547">Nucleotide-binding</keyword>
<comment type="similarity">
    <text evidence="2">Belongs to the DEAD box helicase family. DEAH subfamily. FANCM sub-subfamily.</text>
</comment>
<dbReference type="SUPFAM" id="SSF52540">
    <property type="entry name" value="P-loop containing nucleoside triphosphate hydrolases"/>
    <property type="match status" value="1"/>
</dbReference>
<feature type="region of interest" description="Disordered" evidence="11">
    <location>
        <begin position="1423"/>
        <end position="1444"/>
    </location>
</feature>
<feature type="compositionally biased region" description="Acidic residues" evidence="11">
    <location>
        <begin position="919"/>
        <end position="928"/>
    </location>
</feature>
<keyword evidence="15" id="KW-1185">Reference proteome</keyword>